<dbReference type="Gene3D" id="1.20.58.300">
    <property type="entry name" value="FlgN-like"/>
    <property type="match status" value="1"/>
</dbReference>
<dbReference type="InterPro" id="IPR007809">
    <property type="entry name" value="FlgN-like"/>
</dbReference>
<keyword evidence="3" id="KW-0969">Cilium</keyword>
<accession>A0ABW1IT05</accession>
<keyword evidence="3" id="KW-0966">Cell projection</keyword>
<feature type="region of interest" description="Disordered" evidence="2">
    <location>
        <begin position="147"/>
        <end position="166"/>
    </location>
</feature>
<keyword evidence="4" id="KW-1185">Reference proteome</keyword>
<dbReference type="Pfam" id="PF05130">
    <property type="entry name" value="FlgN"/>
    <property type="match status" value="1"/>
</dbReference>
<proteinExistence type="predicted"/>
<protein>
    <submittedName>
        <fullName evidence="3">Flagellar protein FlgN</fullName>
    </submittedName>
</protein>
<evidence type="ECO:0000313" key="4">
    <source>
        <dbReference type="Proteomes" id="UP001596250"/>
    </source>
</evidence>
<gene>
    <name evidence="3" type="ORF">ACFPXP_17530</name>
</gene>
<evidence type="ECO:0000256" key="1">
    <source>
        <dbReference type="ARBA" id="ARBA00022795"/>
    </source>
</evidence>
<comment type="caution">
    <text evidence="3">The sequence shown here is derived from an EMBL/GenBank/DDBJ whole genome shotgun (WGS) entry which is preliminary data.</text>
</comment>
<reference evidence="4" key="1">
    <citation type="journal article" date="2019" name="Int. J. Syst. Evol. Microbiol.">
        <title>The Global Catalogue of Microorganisms (GCM) 10K type strain sequencing project: providing services to taxonomists for standard genome sequencing and annotation.</title>
        <authorList>
            <consortium name="The Broad Institute Genomics Platform"/>
            <consortium name="The Broad Institute Genome Sequencing Center for Infectious Disease"/>
            <person name="Wu L."/>
            <person name="Ma J."/>
        </authorList>
    </citation>
    <scope>NUCLEOTIDE SEQUENCE [LARGE SCALE GENOMIC DNA]</scope>
    <source>
        <strain evidence="4">CCM 8749</strain>
    </source>
</reference>
<organism evidence="3 4">
    <name type="scientific">Marinicrinis lubricantis</name>
    <dbReference type="NCBI Taxonomy" id="2086470"/>
    <lineage>
        <taxon>Bacteria</taxon>
        <taxon>Bacillati</taxon>
        <taxon>Bacillota</taxon>
        <taxon>Bacilli</taxon>
        <taxon>Bacillales</taxon>
        <taxon>Paenibacillaceae</taxon>
    </lineage>
</organism>
<sequence>MTIQPVLEQLERLYDLHVHLVELADQKKEALIHNRIEELNGIVNRESKLVKQVAQADMERAQRIDEYMKGRGLPVTVGITISQLSKFIFQQEEKQQLLGCQEKLVQVIAQLKEKNQLNQQLIRQSLSFVNYSLDMLVGAEEDEAVYHNPAAQQKDSKRKSLFDTRA</sequence>
<name>A0ABW1IT05_9BACL</name>
<keyword evidence="1" id="KW-1005">Bacterial flagellum biogenesis</keyword>
<evidence type="ECO:0000256" key="2">
    <source>
        <dbReference type="SAM" id="MobiDB-lite"/>
    </source>
</evidence>
<dbReference type="InterPro" id="IPR036679">
    <property type="entry name" value="FlgN-like_sf"/>
</dbReference>
<feature type="compositionally biased region" description="Basic and acidic residues" evidence="2">
    <location>
        <begin position="154"/>
        <end position="166"/>
    </location>
</feature>
<keyword evidence="3" id="KW-0282">Flagellum</keyword>
<dbReference type="SUPFAM" id="SSF140566">
    <property type="entry name" value="FlgN-like"/>
    <property type="match status" value="1"/>
</dbReference>
<evidence type="ECO:0000313" key="3">
    <source>
        <dbReference type="EMBL" id="MFC5988206.1"/>
    </source>
</evidence>
<dbReference type="RefSeq" id="WP_379895666.1">
    <property type="nucleotide sequence ID" value="NZ_CBCSCT010000017.1"/>
</dbReference>
<dbReference type="EMBL" id="JBHSQV010000178">
    <property type="protein sequence ID" value="MFC5988206.1"/>
    <property type="molecule type" value="Genomic_DNA"/>
</dbReference>
<dbReference type="Proteomes" id="UP001596250">
    <property type="component" value="Unassembled WGS sequence"/>
</dbReference>